<dbReference type="KEGG" id="nma:NMA1210"/>
<reference evidence="1 2" key="1">
    <citation type="journal article" date="2000" name="Nature">
        <title>Complete DNA sequence of a serogroup A strain of Neisseria meningitidis Z2491.</title>
        <authorList>
            <person name="Parkhill J."/>
            <person name="Achtman M."/>
            <person name="James K.D."/>
            <person name="Bentley S.D."/>
            <person name="Churcher C."/>
            <person name="Klee S.R."/>
            <person name="Morelli G."/>
            <person name="Basham D."/>
            <person name="Brown D."/>
            <person name="Chillingworth T."/>
            <person name="Davies R.M."/>
            <person name="Davis P."/>
            <person name="Devlin K."/>
            <person name="Feltwell T."/>
            <person name="Hamlin N."/>
            <person name="Holroyd S."/>
            <person name="Jagels K."/>
            <person name="Leather S."/>
            <person name="Moule S."/>
            <person name="Mungall K."/>
            <person name="Quail M.A."/>
            <person name="Rajandream M.A."/>
            <person name="Rutherford K.M."/>
            <person name="Simmonds M."/>
            <person name="Skelton J."/>
            <person name="Whitehead S."/>
            <person name="Spratt B.G."/>
            <person name="Barrell B.G."/>
        </authorList>
    </citation>
    <scope>NUCLEOTIDE SEQUENCE [LARGE SCALE GENOMIC DNA]</scope>
    <source>
        <strain evidence="2">DSM 15465 / Z2491</strain>
    </source>
</reference>
<organism evidence="1 2">
    <name type="scientific">Neisseria meningitidis serogroup A / serotype 4A (strain DSM 15465 / Z2491)</name>
    <dbReference type="NCBI Taxonomy" id="122587"/>
    <lineage>
        <taxon>Bacteria</taxon>
        <taxon>Pseudomonadati</taxon>
        <taxon>Pseudomonadota</taxon>
        <taxon>Betaproteobacteria</taxon>
        <taxon>Neisseriales</taxon>
        <taxon>Neisseriaceae</taxon>
        <taxon>Neisseria</taxon>
    </lineage>
</organism>
<evidence type="ECO:0000313" key="2">
    <source>
        <dbReference type="Proteomes" id="UP000000626"/>
    </source>
</evidence>
<sequence length="102" mass="11310">MRKDRKWTQISAALYGQNKTRSAEAVTRSFKKNPAVNGKSKGAGAGYGGHLRAIQGFRYRAGTLRPTVTAQIKREHLKKQARLEESDRACFATVLSCREISA</sequence>
<evidence type="ECO:0000313" key="1">
    <source>
        <dbReference type="EMBL" id="CAM08409.1"/>
    </source>
</evidence>
<dbReference type="EMBL" id="AL157959">
    <property type="protein sequence ID" value="CAM08409.1"/>
    <property type="molecule type" value="Genomic_DNA"/>
</dbReference>
<protein>
    <submittedName>
        <fullName evidence="1">Uncharacterized protein</fullName>
    </submittedName>
</protein>
<proteinExistence type="predicted"/>
<dbReference type="AlphaFoldDB" id="A0A0U1RIP1"/>
<dbReference type="HOGENOM" id="CLU_2274352_0_0_4"/>
<dbReference type="Proteomes" id="UP000000626">
    <property type="component" value="Chromosome"/>
</dbReference>
<gene>
    <name evidence="1" type="ordered locus">NMA1210</name>
</gene>
<accession>A0A0U1RIP1</accession>
<name>A0A0U1RIP1_NEIMA</name>
<dbReference type="EnsemblBacteria" id="CAM08409">
    <property type="protein sequence ID" value="CAM08409"/>
    <property type="gene ID" value="NMA1210"/>
</dbReference>